<keyword evidence="4" id="KW-0963">Cytoplasm</keyword>
<name>A0A0N1HUM8_9EURO</name>
<dbReference type="InterPro" id="IPR000415">
    <property type="entry name" value="Nitroreductase-like"/>
</dbReference>
<dbReference type="GO" id="GO:0034599">
    <property type="term" value="P:cellular response to oxidative stress"/>
    <property type="evidence" value="ECO:0007669"/>
    <property type="project" value="InterPro"/>
</dbReference>
<comment type="subcellular location">
    <subcellularLocation>
        <location evidence="2">Cytoplasm</location>
    </subcellularLocation>
    <subcellularLocation>
        <location evidence="1">Nucleus</location>
    </subcellularLocation>
</comment>
<feature type="domain" description="Nitroreductase" evidence="7">
    <location>
        <begin position="12"/>
        <end position="180"/>
    </location>
</feature>
<evidence type="ECO:0000256" key="2">
    <source>
        <dbReference type="ARBA" id="ARBA00004496"/>
    </source>
</evidence>
<dbReference type="Gene3D" id="3.40.109.10">
    <property type="entry name" value="NADH Oxidase"/>
    <property type="match status" value="1"/>
</dbReference>
<evidence type="ECO:0000256" key="6">
    <source>
        <dbReference type="ARBA" id="ARBA00023242"/>
    </source>
</evidence>
<evidence type="ECO:0000256" key="5">
    <source>
        <dbReference type="ARBA" id="ARBA00023002"/>
    </source>
</evidence>
<evidence type="ECO:0000256" key="4">
    <source>
        <dbReference type="ARBA" id="ARBA00022490"/>
    </source>
</evidence>
<dbReference type="AlphaFoldDB" id="A0A0N1HUM8"/>
<dbReference type="OrthoDB" id="2138173at2759"/>
<proteinExistence type="inferred from homology"/>
<dbReference type="VEuPathDB" id="FungiDB:AB675_2073"/>
<keyword evidence="5" id="KW-0560">Oxidoreductase</keyword>
<evidence type="ECO:0000259" key="7">
    <source>
        <dbReference type="Pfam" id="PF00881"/>
    </source>
</evidence>
<dbReference type="GeneID" id="28733894"/>
<evidence type="ECO:0000313" key="9">
    <source>
        <dbReference type="Proteomes" id="UP000038010"/>
    </source>
</evidence>
<gene>
    <name evidence="8" type="ORF">AB675_2073</name>
</gene>
<comment type="similarity">
    <text evidence="3">Belongs to the nitroreductase family.</text>
</comment>
<keyword evidence="9" id="KW-1185">Reference proteome</keyword>
<dbReference type="GO" id="GO:0005634">
    <property type="term" value="C:nucleus"/>
    <property type="evidence" value="ECO:0007669"/>
    <property type="project" value="UniProtKB-SubCell"/>
</dbReference>
<dbReference type="STRING" id="1664694.A0A0N1HUM8"/>
<dbReference type="InterPro" id="IPR033877">
    <property type="entry name" value="Frm2/Hbn1"/>
</dbReference>
<dbReference type="Pfam" id="PF00881">
    <property type="entry name" value="Nitroreductase"/>
    <property type="match status" value="1"/>
</dbReference>
<reference evidence="8 9" key="1">
    <citation type="submission" date="2015-06" db="EMBL/GenBank/DDBJ databases">
        <title>Draft genome of the ant-associated black yeast Phialophora attae CBS 131958.</title>
        <authorList>
            <person name="Moreno L.F."/>
            <person name="Stielow B.J."/>
            <person name="de Hoog S."/>
            <person name="Vicente V.A."/>
            <person name="Weiss V.A."/>
            <person name="de Vries M."/>
            <person name="Cruz L.M."/>
            <person name="Souza E.M."/>
        </authorList>
    </citation>
    <scope>NUCLEOTIDE SEQUENCE [LARGE SCALE GENOMIC DNA]</scope>
    <source>
        <strain evidence="8 9">CBS 131958</strain>
    </source>
</reference>
<dbReference type="EMBL" id="LFJN01000006">
    <property type="protein sequence ID" value="KPI43127.1"/>
    <property type="molecule type" value="Genomic_DNA"/>
</dbReference>
<dbReference type="GO" id="GO:0005737">
    <property type="term" value="C:cytoplasm"/>
    <property type="evidence" value="ECO:0007669"/>
    <property type="project" value="UniProtKB-SubCell"/>
</dbReference>
<dbReference type="PANTHER" id="PTHR43035:SF1">
    <property type="entry name" value="FATTY ACID REPRESSION MUTANT PROTEIN 2-RELATED"/>
    <property type="match status" value="1"/>
</dbReference>
<dbReference type="GO" id="GO:0016491">
    <property type="term" value="F:oxidoreductase activity"/>
    <property type="evidence" value="ECO:0007669"/>
    <property type="project" value="UniProtKB-KW"/>
</dbReference>
<evidence type="ECO:0000256" key="3">
    <source>
        <dbReference type="ARBA" id="ARBA00007118"/>
    </source>
</evidence>
<dbReference type="InterPro" id="IPR029479">
    <property type="entry name" value="Nitroreductase"/>
</dbReference>
<dbReference type="CDD" id="cd02140">
    <property type="entry name" value="Frm2-like"/>
    <property type="match status" value="1"/>
</dbReference>
<accession>A0A0N1HUM8</accession>
<evidence type="ECO:0000313" key="8">
    <source>
        <dbReference type="EMBL" id="KPI43127.1"/>
    </source>
</evidence>
<dbReference type="Proteomes" id="UP000038010">
    <property type="component" value="Unassembled WGS sequence"/>
</dbReference>
<evidence type="ECO:0000256" key="1">
    <source>
        <dbReference type="ARBA" id="ARBA00004123"/>
    </source>
</evidence>
<protein>
    <submittedName>
        <fullName evidence="8">Putative nitro HBN1</fullName>
    </submittedName>
</protein>
<keyword evidence="6" id="KW-0539">Nucleus</keyword>
<organism evidence="8 9">
    <name type="scientific">Cyphellophora attinorum</name>
    <dbReference type="NCBI Taxonomy" id="1664694"/>
    <lineage>
        <taxon>Eukaryota</taxon>
        <taxon>Fungi</taxon>
        <taxon>Dikarya</taxon>
        <taxon>Ascomycota</taxon>
        <taxon>Pezizomycotina</taxon>
        <taxon>Eurotiomycetes</taxon>
        <taxon>Chaetothyriomycetidae</taxon>
        <taxon>Chaetothyriales</taxon>
        <taxon>Cyphellophoraceae</taxon>
        <taxon>Cyphellophora</taxon>
    </lineage>
</organism>
<dbReference type="FunFam" id="3.40.109.10:FF:000001">
    <property type="entry name" value="Nitroreductase family"/>
    <property type="match status" value="1"/>
</dbReference>
<dbReference type="RefSeq" id="XP_018003090.1">
    <property type="nucleotide sequence ID" value="XM_018142014.1"/>
</dbReference>
<dbReference type="PANTHER" id="PTHR43035">
    <property type="entry name" value="FATTY ACID REPRESSION MUTANT PROTEIN 2-RELATED"/>
    <property type="match status" value="1"/>
</dbReference>
<dbReference type="SUPFAM" id="SSF55469">
    <property type="entry name" value="FMN-dependent nitroreductase-like"/>
    <property type="match status" value="1"/>
</dbReference>
<sequence length="209" mass="23560">MGAEQLLQPFQSRRTFYALEASSTISDDKINEIVHAVVKHTPSSFNSQSTRVLVLLADEHKKLWEEIVKPAVKAVAPPEAWEGSEKKLTGFANAYGSVLFYEDPQDVSNLQQKFPLYSDKFPQWSEHTNAMHQYALWTAFEQEGLGANLQHYNPLIDEKVASTWGIPKTWSLKGQLVFGKPASQPGEKSFKPIEGERLFVYGGKFGQKK</sequence>
<comment type="caution">
    <text evidence="8">The sequence shown here is derived from an EMBL/GenBank/DDBJ whole genome shotgun (WGS) entry which is preliminary data.</text>
</comment>